<dbReference type="PANTHER" id="PTHR45726:SF3">
    <property type="entry name" value="LEUKOTRIENE A-4 HYDROLASE"/>
    <property type="match status" value="1"/>
</dbReference>
<organism evidence="4 5">
    <name type="scientific">Spirosoma sordidisoli</name>
    <dbReference type="NCBI Taxonomy" id="2502893"/>
    <lineage>
        <taxon>Bacteria</taxon>
        <taxon>Pseudomonadati</taxon>
        <taxon>Bacteroidota</taxon>
        <taxon>Cytophagia</taxon>
        <taxon>Cytophagales</taxon>
        <taxon>Cytophagaceae</taxon>
        <taxon>Spirosoma</taxon>
    </lineage>
</organism>
<evidence type="ECO:0000256" key="2">
    <source>
        <dbReference type="SAM" id="SignalP"/>
    </source>
</evidence>
<dbReference type="InterPro" id="IPR034015">
    <property type="entry name" value="M1_LTA4H"/>
</dbReference>
<dbReference type="Pfam" id="PF01433">
    <property type="entry name" value="Peptidase_M1"/>
    <property type="match status" value="1"/>
</dbReference>
<name>A0A4Q2UVU7_9BACT</name>
<evidence type="ECO:0000313" key="4">
    <source>
        <dbReference type="EMBL" id="RYC71970.1"/>
    </source>
</evidence>
<dbReference type="AlphaFoldDB" id="A0A4Q2UVU7"/>
<feature type="chain" id="PRO_5020586140" evidence="2">
    <location>
        <begin position="24"/>
        <end position="558"/>
    </location>
</feature>
<dbReference type="InterPro" id="IPR014782">
    <property type="entry name" value="Peptidase_M1_dom"/>
</dbReference>
<dbReference type="EMBL" id="SBLB01000001">
    <property type="protein sequence ID" value="RYC71970.1"/>
    <property type="molecule type" value="Genomic_DNA"/>
</dbReference>
<dbReference type="GO" id="GO:0008237">
    <property type="term" value="F:metallopeptidase activity"/>
    <property type="evidence" value="ECO:0007669"/>
    <property type="project" value="InterPro"/>
</dbReference>
<dbReference type="SUPFAM" id="SSF55486">
    <property type="entry name" value="Metalloproteases ('zincins'), catalytic domain"/>
    <property type="match status" value="1"/>
</dbReference>
<sequence length="558" mass="63160">MNAISRLAFAVFLSILSQLSVQAQTPASRFTHADSLRGGLRPERTSYDVLFYDLSLRVDPATQTIQGSNTIRYKVVKPFRRMQVDLFASMAVRSITQKGSNGQLKPLAYTRDGNALFITLPDAPAAGQVRDITISYAGKPQIAKNAPWDGGFVWRKDTTTARQADWVTVACEGTGASLWWPNKDHLSDEPDSMRIRCRVPKGLTCVSNGKLVGQKPAAGGTQTEWTWFVHYPINNYNVTLNITDYAHISDTYTAKDGQKLALDYYVLPGNLARAKAHFAQVKPMLACYETHFGKYPFWRDGYKLVETPYWGMEHQSAVAYGNKYRNNAYGFDFIIIHESGHEYFGNSLSCADQAEMWIHESFTTYAEALYMACTQDEARTIGYLNNQRKLIKNKFPMLGPLGVNAEQEDTDIYYKGAWMLHTLRYAVNNDKTWFAAIRALATEKQRSIVYTDEIIDFLGKQTGVNLRPLFDQYLRHADLPTFEYKLAGKGTDELEMNYRWVADTDGFNLPVWVRTSTSDWQLLRPTRSWQTLTLKAGAGPVSVDRDKGLFDVRVTAVE</sequence>
<feature type="domain" description="Peptidase M1 membrane alanine aminopeptidase" evidence="3">
    <location>
        <begin position="333"/>
        <end position="473"/>
    </location>
</feature>
<keyword evidence="2" id="KW-0732">Signal</keyword>
<comment type="cofactor">
    <cofactor evidence="1">
        <name>Zn(2+)</name>
        <dbReference type="ChEBI" id="CHEBI:29105"/>
    </cofactor>
    <text evidence="1">Binds 1 zinc ion per subunit.</text>
</comment>
<keyword evidence="1" id="KW-0479">Metal-binding</keyword>
<reference evidence="4 5" key="1">
    <citation type="submission" date="2019-01" db="EMBL/GenBank/DDBJ databases">
        <title>Spirosoma flava sp. nov., a propanil-degrading bacterium isolated from herbicide-contaminated soil.</title>
        <authorList>
            <person name="Zhang L."/>
            <person name="Jiang J.-D."/>
        </authorList>
    </citation>
    <scope>NUCLEOTIDE SEQUENCE [LARGE SCALE GENOMIC DNA]</scope>
    <source>
        <strain evidence="4 5">TY50</strain>
    </source>
</reference>
<dbReference type="Proteomes" id="UP000290407">
    <property type="component" value="Unassembled WGS sequence"/>
</dbReference>
<dbReference type="SUPFAM" id="SSF63737">
    <property type="entry name" value="Leukotriene A4 hydrolase N-terminal domain"/>
    <property type="match status" value="1"/>
</dbReference>
<dbReference type="RefSeq" id="WP_129600988.1">
    <property type="nucleotide sequence ID" value="NZ_SBLB01000001.1"/>
</dbReference>
<proteinExistence type="predicted"/>
<evidence type="ECO:0000259" key="3">
    <source>
        <dbReference type="Pfam" id="PF01433"/>
    </source>
</evidence>
<keyword evidence="1" id="KW-0862">Zinc</keyword>
<keyword evidence="5" id="KW-1185">Reference proteome</keyword>
<accession>A0A4Q2UVU7</accession>
<feature type="binding site" evidence="1">
    <location>
        <position position="360"/>
    </location>
    <ligand>
        <name>Zn(2+)</name>
        <dbReference type="ChEBI" id="CHEBI:29105"/>
        <note>catalytic</note>
    </ligand>
</feature>
<dbReference type="GO" id="GO:0008270">
    <property type="term" value="F:zinc ion binding"/>
    <property type="evidence" value="ECO:0007669"/>
    <property type="project" value="InterPro"/>
</dbReference>
<dbReference type="CDD" id="cd09603">
    <property type="entry name" value="M1_APN_like"/>
    <property type="match status" value="1"/>
</dbReference>
<evidence type="ECO:0000256" key="1">
    <source>
        <dbReference type="PIRSR" id="PIRSR634015-3"/>
    </source>
</evidence>
<dbReference type="Gene3D" id="1.10.390.10">
    <property type="entry name" value="Neutral Protease Domain 2"/>
    <property type="match status" value="1"/>
</dbReference>
<feature type="signal peptide" evidence="2">
    <location>
        <begin position="1"/>
        <end position="23"/>
    </location>
</feature>
<evidence type="ECO:0000313" key="5">
    <source>
        <dbReference type="Proteomes" id="UP000290407"/>
    </source>
</evidence>
<protein>
    <submittedName>
        <fullName evidence="4">M1 family peptidase</fullName>
    </submittedName>
</protein>
<feature type="binding site" evidence="1">
    <location>
        <position position="337"/>
    </location>
    <ligand>
        <name>Zn(2+)</name>
        <dbReference type="ChEBI" id="CHEBI:29105"/>
        <note>catalytic</note>
    </ligand>
</feature>
<feature type="binding site" evidence="1">
    <location>
        <position position="341"/>
    </location>
    <ligand>
        <name>Zn(2+)</name>
        <dbReference type="ChEBI" id="CHEBI:29105"/>
        <note>catalytic</note>
    </ligand>
</feature>
<dbReference type="PANTHER" id="PTHR45726">
    <property type="entry name" value="LEUKOTRIENE A-4 HYDROLASE"/>
    <property type="match status" value="1"/>
</dbReference>
<dbReference type="InterPro" id="IPR042097">
    <property type="entry name" value="Aminopeptidase_N-like_N_sf"/>
</dbReference>
<gene>
    <name evidence="4" type="ORF">EQG79_07570</name>
</gene>
<comment type="caution">
    <text evidence="4">The sequence shown here is derived from an EMBL/GenBank/DDBJ whole genome shotgun (WGS) entry which is preliminary data.</text>
</comment>
<dbReference type="InterPro" id="IPR027268">
    <property type="entry name" value="Peptidase_M4/M1_CTD_sf"/>
</dbReference>
<dbReference type="Gene3D" id="2.60.40.1730">
    <property type="entry name" value="tricorn interacting facor f3 domain"/>
    <property type="match status" value="1"/>
</dbReference>